<feature type="region of interest" description="Disordered" evidence="1">
    <location>
        <begin position="1277"/>
        <end position="1297"/>
    </location>
</feature>
<feature type="compositionally biased region" description="Basic and acidic residues" evidence="1">
    <location>
        <begin position="373"/>
        <end position="401"/>
    </location>
</feature>
<feature type="compositionally biased region" description="Low complexity" evidence="1">
    <location>
        <begin position="228"/>
        <end position="241"/>
    </location>
</feature>
<proteinExistence type="predicted"/>
<accession>A0A0P9F2A1</accession>
<feature type="region of interest" description="Disordered" evidence="1">
    <location>
        <begin position="722"/>
        <end position="765"/>
    </location>
</feature>
<dbReference type="GeneID" id="28977772"/>
<sequence>MAAQDPPGDGDPFPLLHLADLDFAFAASTLADLAAYQLALAPWSTSWDDSMAAALKRTWRRRREKARPLITAREPMGIHAPLDLQQRDQFPRFECVDLAFDLDPASVNLDHLSSAQLAAVQFHPAATAELVMAAEDAFFTRRERDFAAGLSLAPFPPSASTSSTPAAPAPVAAAPSPTPLASAPSSTTAVPPAAADSTLPSLPARAPTTSRLPPRPVAPPSIPPTSCTPPGAAPRAAAASAPLDPSLVRPVAGSSSASTASTSSRLPALVKPPALAPPVVAQPQPSSAASASASGPASRAPTTAASGASTRDGPARAGERERARDDEPRRDRARSRSRDRDYDAARSRDRASSSRRSERDRGRERSLSPGTAQRERERAAYKEAKAAREREDEERERERERGGRRRRSRDEEGEEGEEVRRARERSSGRSSRERETSRRAERGRDERDERERASGSKPSSSRAYSCARSRSRSRSPATRRDSGHESSFVALGSASRKRAVSPARSDYSHASSAVLRSSTRRRLDDADHASTPARVATPPTGPRRQTPPPSMPRPSESVPIELLSRLHTVFLRHLPGRLSATDIADFVRHGAPTTRADPVAIKCHSRPNQDFGQAGEAGLEPDVTLAFVMYDEGDVESARELIRRTDHARFRGRKITSSVGAEQTTSSWRWSDFKPSFVDAHHRQQLDAHAARHTPSTYAHASSASSSSSVLANRIATPHLQPVVDDRAPPPHLAGVPHAAPSAGPSADGGGAGRRASTAAPLPPHTPLPSHLLAALSTLYVSNVAADTTLGECRDFFDPCVGLVGLSLSEVSSSLRALRFRDAWLAFETQRERDRARHELMGGKYPGAPVKLWVELAEMRARNQGEEHEWLWSEMSKDYRSTHLSDYEAACRGTAGDAAGDGASSRSDYSASNPPTPRLQQQQQQPQASPTVDRRRRPSQQHTGTDPPTAPAALRFFPAGQPRPPSGILDPFVSASSSSSISSGPAGPPSRLAALAPGAPPPLDAYSPLAPILPFSTFSTSHSPHLLAHTPSHPPQQQQSSSAPASRPSTGVPRPGPQTVSGTGPSVHPTDSALMRPPSAPATAPAPAPSAPRGTGFMDPARAALLASSGAAGAGGLVNEPMQLDGDVDERGGGGERRPTAAEEKARAEEAARSAWGARRGGAAAFGAQVQHDGAQSPENGQQGQQDDAGRPRAFSLGIKGRAGSSSGGTSAGTRSPAAVPSTALDAAPVPAPSAVALAADAPATDAPAADAEAANVAPSISASALEALGAALKLQGLPDMGDGASNGAGEGPGEAP</sequence>
<dbReference type="OrthoDB" id="2530499at2759"/>
<gene>
    <name evidence="2" type="ORF">RHOBADRAFT_54464</name>
</gene>
<evidence type="ECO:0000256" key="1">
    <source>
        <dbReference type="SAM" id="MobiDB-lite"/>
    </source>
</evidence>
<dbReference type="EMBL" id="KQ474081">
    <property type="protein sequence ID" value="KPV73871.1"/>
    <property type="molecule type" value="Genomic_DNA"/>
</dbReference>
<feature type="compositionally biased region" description="Pro residues" evidence="1">
    <location>
        <begin position="1078"/>
        <end position="1090"/>
    </location>
</feature>
<feature type="compositionally biased region" description="Basic and acidic residues" evidence="1">
    <location>
        <begin position="418"/>
        <end position="454"/>
    </location>
</feature>
<evidence type="ECO:0000313" key="3">
    <source>
        <dbReference type="Proteomes" id="UP000053890"/>
    </source>
</evidence>
<dbReference type="STRING" id="578459.A0A0P9F2A1"/>
<feature type="compositionally biased region" description="Low complexity" evidence="1">
    <location>
        <begin position="157"/>
        <end position="195"/>
    </location>
</feature>
<dbReference type="Proteomes" id="UP000053890">
    <property type="component" value="Unassembled WGS sequence"/>
</dbReference>
<feature type="compositionally biased region" description="Low complexity" evidence="1">
    <location>
        <begin position="974"/>
        <end position="996"/>
    </location>
</feature>
<feature type="compositionally biased region" description="Low complexity" evidence="1">
    <location>
        <begin position="1035"/>
        <end position="1049"/>
    </location>
</feature>
<feature type="region of interest" description="Disordered" evidence="1">
    <location>
        <begin position="1112"/>
        <end position="1226"/>
    </location>
</feature>
<feature type="compositionally biased region" description="Pro residues" evidence="1">
    <location>
        <begin position="539"/>
        <end position="552"/>
    </location>
</feature>
<feature type="compositionally biased region" description="Gly residues" evidence="1">
    <location>
        <begin position="1285"/>
        <end position="1297"/>
    </location>
</feature>
<feature type="compositionally biased region" description="Basic and acidic residues" evidence="1">
    <location>
        <begin position="313"/>
        <end position="366"/>
    </location>
</feature>
<feature type="compositionally biased region" description="Low complexity" evidence="1">
    <location>
        <begin position="734"/>
        <end position="746"/>
    </location>
</feature>
<feature type="region of interest" description="Disordered" evidence="1">
    <location>
        <begin position="276"/>
        <end position="556"/>
    </location>
</feature>
<feature type="compositionally biased region" description="Low complexity" evidence="1">
    <location>
        <begin position="895"/>
        <end position="912"/>
    </location>
</feature>
<feature type="compositionally biased region" description="Polar residues" evidence="1">
    <location>
        <begin position="1177"/>
        <end position="1186"/>
    </location>
</feature>
<feature type="region of interest" description="Disordered" evidence="1">
    <location>
        <begin position="1022"/>
        <end position="1099"/>
    </location>
</feature>
<dbReference type="OMA" id="DANSHCR"/>
<feature type="compositionally biased region" description="Basic and acidic residues" evidence="1">
    <location>
        <begin position="1129"/>
        <end position="1152"/>
    </location>
</feature>
<organism evidence="2 3">
    <name type="scientific">Rhodotorula graminis (strain WP1)</name>
    <dbReference type="NCBI Taxonomy" id="578459"/>
    <lineage>
        <taxon>Eukaryota</taxon>
        <taxon>Fungi</taxon>
        <taxon>Dikarya</taxon>
        <taxon>Basidiomycota</taxon>
        <taxon>Pucciniomycotina</taxon>
        <taxon>Microbotryomycetes</taxon>
        <taxon>Sporidiobolales</taxon>
        <taxon>Sporidiobolaceae</taxon>
        <taxon>Rhodotorula</taxon>
    </lineage>
</organism>
<dbReference type="RefSeq" id="XP_018269920.1">
    <property type="nucleotide sequence ID" value="XM_018417324.1"/>
</dbReference>
<feature type="compositionally biased region" description="Polar residues" evidence="1">
    <location>
        <begin position="508"/>
        <end position="517"/>
    </location>
</feature>
<feature type="region of interest" description="Disordered" evidence="1">
    <location>
        <begin position="157"/>
        <end position="241"/>
    </location>
</feature>
<feature type="compositionally biased region" description="Low complexity" evidence="1">
    <location>
        <begin position="1153"/>
        <end position="1168"/>
    </location>
</feature>
<name>A0A0P9F2A1_RHOGW</name>
<reference evidence="2 3" key="1">
    <citation type="journal article" date="2015" name="Front. Microbiol.">
        <title>Genome sequence of the plant growth promoting endophytic yeast Rhodotorula graminis WP1.</title>
        <authorList>
            <person name="Firrincieli A."/>
            <person name="Otillar R."/>
            <person name="Salamov A."/>
            <person name="Schmutz J."/>
            <person name="Khan Z."/>
            <person name="Redman R.S."/>
            <person name="Fleck N.D."/>
            <person name="Lindquist E."/>
            <person name="Grigoriev I.V."/>
            <person name="Doty S.L."/>
        </authorList>
    </citation>
    <scope>NUCLEOTIDE SEQUENCE [LARGE SCALE GENOMIC DNA]</scope>
    <source>
        <strain evidence="2 3">WP1</strain>
    </source>
</reference>
<feature type="compositionally biased region" description="Low complexity" evidence="1">
    <location>
        <begin position="276"/>
        <end position="312"/>
    </location>
</feature>
<evidence type="ECO:0000313" key="2">
    <source>
        <dbReference type="EMBL" id="KPV73871.1"/>
    </source>
</evidence>
<feature type="compositionally biased region" description="Low complexity" evidence="1">
    <location>
        <begin position="459"/>
        <end position="468"/>
    </location>
</feature>
<protein>
    <submittedName>
        <fullName evidence="2">Uncharacterized protein</fullName>
    </submittedName>
</protein>
<feature type="region of interest" description="Disordered" evidence="1">
    <location>
        <begin position="895"/>
        <end position="996"/>
    </location>
</feature>
<keyword evidence="3" id="KW-1185">Reference proteome</keyword>
<feature type="compositionally biased region" description="Pro residues" evidence="1">
    <location>
        <begin position="213"/>
        <end position="227"/>
    </location>
</feature>